<evidence type="ECO:0000313" key="1">
    <source>
        <dbReference type="EMBL" id="PRX39243.1"/>
    </source>
</evidence>
<gene>
    <name evidence="1" type="ORF">CLV97_12726</name>
</gene>
<proteinExistence type="predicted"/>
<dbReference type="AlphaFoldDB" id="A0A2T0LBE9"/>
<organism evidence="1 2">
    <name type="scientific">Planifilum fimeticola</name>
    <dbReference type="NCBI Taxonomy" id="201975"/>
    <lineage>
        <taxon>Bacteria</taxon>
        <taxon>Bacillati</taxon>
        <taxon>Bacillota</taxon>
        <taxon>Bacilli</taxon>
        <taxon>Bacillales</taxon>
        <taxon>Thermoactinomycetaceae</taxon>
        <taxon>Planifilum</taxon>
    </lineage>
</organism>
<protein>
    <submittedName>
        <fullName evidence="1">Uncharacterized protein</fullName>
    </submittedName>
</protein>
<name>A0A2T0LBE9_9BACL</name>
<sequence>MNVSDPDEKKGKGAVFVEGSPQKACDRIKDTGRTMV</sequence>
<dbReference type="EMBL" id="PVNE01000027">
    <property type="protein sequence ID" value="PRX39243.1"/>
    <property type="molecule type" value="Genomic_DNA"/>
</dbReference>
<comment type="caution">
    <text evidence="1">The sequence shown here is derived from an EMBL/GenBank/DDBJ whole genome shotgun (WGS) entry which is preliminary data.</text>
</comment>
<evidence type="ECO:0000313" key="2">
    <source>
        <dbReference type="Proteomes" id="UP000237797"/>
    </source>
</evidence>
<keyword evidence="2" id="KW-1185">Reference proteome</keyword>
<accession>A0A2T0LBE9</accession>
<dbReference type="Proteomes" id="UP000237797">
    <property type="component" value="Unassembled WGS sequence"/>
</dbReference>
<reference evidence="1 2" key="1">
    <citation type="submission" date="2018-03" db="EMBL/GenBank/DDBJ databases">
        <title>Genomic Encyclopedia of Archaeal and Bacterial Type Strains, Phase II (KMG-II): from individual species to whole genera.</title>
        <authorList>
            <person name="Goeker M."/>
        </authorList>
    </citation>
    <scope>NUCLEOTIDE SEQUENCE [LARGE SCALE GENOMIC DNA]</scope>
    <source>
        <strain evidence="1 2">DSM 44946</strain>
    </source>
</reference>